<sequence length="130" mass="13840">MDPKKFAPGLGIWTTDNESGGFTLGSRYTGDFGGTSSATPLVAGVAALMLSANPDLRAAEVKTILQLTADKIQDTLPDHNGNNRGTYDQKGHSEWFGYGKVNAAKAVKEAKRRPGGVRKPQSVKLIATHK</sequence>
<comment type="caution">
    <text evidence="4">Lacks conserved residue(s) required for the propagation of feature annotation.</text>
</comment>
<dbReference type="InterPro" id="IPR036852">
    <property type="entry name" value="Peptidase_S8/S53_dom_sf"/>
</dbReference>
<dbReference type="PROSITE" id="PS51892">
    <property type="entry name" value="SUBTILASE"/>
    <property type="match status" value="1"/>
</dbReference>
<comment type="similarity">
    <text evidence="4">Belongs to the peptidase S8 family.</text>
</comment>
<dbReference type="Proteomes" id="UP000029453">
    <property type="component" value="Unassembled WGS sequence"/>
</dbReference>
<dbReference type="SUPFAM" id="SSF52743">
    <property type="entry name" value="Subtilisin-like"/>
    <property type="match status" value="1"/>
</dbReference>
<feature type="region of interest" description="Disordered" evidence="5">
    <location>
        <begin position="108"/>
        <end position="130"/>
    </location>
</feature>
<evidence type="ECO:0000259" key="6">
    <source>
        <dbReference type="Pfam" id="PF00082"/>
    </source>
</evidence>
<evidence type="ECO:0000256" key="4">
    <source>
        <dbReference type="PROSITE-ProRule" id="PRU01240"/>
    </source>
</evidence>
<feature type="domain" description="Peptidase S8/S53" evidence="6">
    <location>
        <begin position="7"/>
        <end position="82"/>
    </location>
</feature>
<dbReference type="AlphaFoldDB" id="M9LQQ3"/>
<dbReference type="PROSITE" id="PS00138">
    <property type="entry name" value="SUBTILASE_SER"/>
    <property type="match status" value="1"/>
</dbReference>
<evidence type="ECO:0000256" key="3">
    <source>
        <dbReference type="ARBA" id="ARBA00022825"/>
    </source>
</evidence>
<comment type="caution">
    <text evidence="7">The sequence shown here is derived from an EMBL/GenBank/DDBJ whole genome shotgun (WGS) entry which is preliminary data.</text>
</comment>
<dbReference type="PANTHER" id="PTHR42884">
    <property type="entry name" value="PROPROTEIN CONVERTASE SUBTILISIN/KEXIN-RELATED"/>
    <property type="match status" value="1"/>
</dbReference>
<dbReference type="PANTHER" id="PTHR42884:SF14">
    <property type="entry name" value="NEUROENDOCRINE CONVERTASE 1"/>
    <property type="match status" value="1"/>
</dbReference>
<organism evidence="7 8">
    <name type="scientific">Paenibacillus popilliae ATCC 14706</name>
    <dbReference type="NCBI Taxonomy" id="1212764"/>
    <lineage>
        <taxon>Bacteria</taxon>
        <taxon>Bacillati</taxon>
        <taxon>Bacillota</taxon>
        <taxon>Bacilli</taxon>
        <taxon>Bacillales</taxon>
        <taxon>Paenibacillaceae</taxon>
        <taxon>Paenibacillus</taxon>
    </lineage>
</organism>
<dbReference type="GO" id="GO:0016485">
    <property type="term" value="P:protein processing"/>
    <property type="evidence" value="ECO:0007669"/>
    <property type="project" value="TreeGrafter"/>
</dbReference>
<evidence type="ECO:0000256" key="1">
    <source>
        <dbReference type="ARBA" id="ARBA00022670"/>
    </source>
</evidence>
<dbReference type="GO" id="GO:0016020">
    <property type="term" value="C:membrane"/>
    <property type="evidence" value="ECO:0007669"/>
    <property type="project" value="TreeGrafter"/>
</dbReference>
<evidence type="ECO:0000256" key="5">
    <source>
        <dbReference type="SAM" id="MobiDB-lite"/>
    </source>
</evidence>
<accession>M9LQQ3</accession>
<evidence type="ECO:0000256" key="2">
    <source>
        <dbReference type="ARBA" id="ARBA00022801"/>
    </source>
</evidence>
<name>M9LQQ3_PAEPP</name>
<keyword evidence="1 7" id="KW-0645">Protease</keyword>
<dbReference type="InterPro" id="IPR023828">
    <property type="entry name" value="Peptidase_S8_Ser-AS"/>
</dbReference>
<evidence type="ECO:0000313" key="8">
    <source>
        <dbReference type="Proteomes" id="UP000029453"/>
    </source>
</evidence>
<protein>
    <submittedName>
        <fullName evidence="7">Subtilisin-like serine protease</fullName>
    </submittedName>
</protein>
<dbReference type="InterPro" id="IPR000209">
    <property type="entry name" value="Peptidase_S8/S53_dom"/>
</dbReference>
<keyword evidence="8" id="KW-1185">Reference proteome</keyword>
<gene>
    <name evidence="7" type="ORF">PPOP_2693</name>
</gene>
<dbReference type="Gene3D" id="3.40.50.200">
    <property type="entry name" value="Peptidase S8/S53 domain"/>
    <property type="match status" value="1"/>
</dbReference>
<keyword evidence="3" id="KW-0720">Serine protease</keyword>
<proteinExistence type="inferred from homology"/>
<keyword evidence="2" id="KW-0378">Hydrolase</keyword>
<dbReference type="EMBL" id="BALG01000186">
    <property type="protein sequence ID" value="GAC43326.1"/>
    <property type="molecule type" value="Genomic_DNA"/>
</dbReference>
<dbReference type="GO" id="GO:0004252">
    <property type="term" value="F:serine-type endopeptidase activity"/>
    <property type="evidence" value="ECO:0007669"/>
    <property type="project" value="InterPro"/>
</dbReference>
<dbReference type="Pfam" id="PF00082">
    <property type="entry name" value="Peptidase_S8"/>
    <property type="match status" value="1"/>
</dbReference>
<evidence type="ECO:0000313" key="7">
    <source>
        <dbReference type="EMBL" id="GAC43326.1"/>
    </source>
</evidence>
<reference evidence="7 8" key="1">
    <citation type="submission" date="2012-10" db="EMBL/GenBank/DDBJ databases">
        <title>Draft Genome Sequence of Paenibacillus popilliae ATCC 14706T.</title>
        <authorList>
            <person name="Iiyama K."/>
            <person name="Mori K."/>
            <person name="Mon H."/>
            <person name="Chieda Y."/>
            <person name="Lee J.M."/>
            <person name="Kusakabe T."/>
            <person name="Tashiro K."/>
            <person name="Asano S."/>
            <person name="Yasunaga-Aoki C."/>
            <person name="Shimizu S."/>
        </authorList>
    </citation>
    <scope>NUCLEOTIDE SEQUENCE [LARGE SCALE GENOMIC DNA]</scope>
    <source>
        <strain evidence="7 8">ATCC 14706</strain>
    </source>
</reference>